<protein>
    <submittedName>
        <fullName evidence="1">Uncharacterized protein</fullName>
    </submittedName>
</protein>
<accession>A0A0B1SN73</accession>
<organism evidence="1 2">
    <name type="scientific">Oesophagostomum dentatum</name>
    <name type="common">Nodular worm</name>
    <dbReference type="NCBI Taxonomy" id="61180"/>
    <lineage>
        <taxon>Eukaryota</taxon>
        <taxon>Metazoa</taxon>
        <taxon>Ecdysozoa</taxon>
        <taxon>Nematoda</taxon>
        <taxon>Chromadorea</taxon>
        <taxon>Rhabditida</taxon>
        <taxon>Rhabditina</taxon>
        <taxon>Rhabditomorpha</taxon>
        <taxon>Strongyloidea</taxon>
        <taxon>Strongylidae</taxon>
        <taxon>Oesophagostomum</taxon>
    </lineage>
</organism>
<evidence type="ECO:0000313" key="1">
    <source>
        <dbReference type="EMBL" id="KHJ84972.1"/>
    </source>
</evidence>
<dbReference type="Proteomes" id="UP000053660">
    <property type="component" value="Unassembled WGS sequence"/>
</dbReference>
<gene>
    <name evidence="1" type="ORF">OESDEN_15308</name>
</gene>
<reference evidence="1 2" key="1">
    <citation type="submission" date="2014-03" db="EMBL/GenBank/DDBJ databases">
        <title>Draft genome of the hookworm Oesophagostomum dentatum.</title>
        <authorList>
            <person name="Mitreva M."/>
        </authorList>
    </citation>
    <scope>NUCLEOTIDE SEQUENCE [LARGE SCALE GENOMIC DNA]</scope>
    <source>
        <strain evidence="1 2">OD-Hann</strain>
    </source>
</reference>
<dbReference type="AlphaFoldDB" id="A0A0B1SN73"/>
<keyword evidence="2" id="KW-1185">Reference proteome</keyword>
<sequence>MQHLHIYLFIIQCQSNFTPSRVTRRPCPVSCSCAAVSMDLYNNVVAARVGSTSESYRTIQVWVLVSFFWYS</sequence>
<proteinExistence type="predicted"/>
<evidence type="ECO:0000313" key="2">
    <source>
        <dbReference type="Proteomes" id="UP000053660"/>
    </source>
</evidence>
<name>A0A0B1SN73_OESDE</name>
<dbReference type="EMBL" id="KN565916">
    <property type="protein sequence ID" value="KHJ84972.1"/>
    <property type="molecule type" value="Genomic_DNA"/>
</dbReference>